<dbReference type="SMART" id="SM00717">
    <property type="entry name" value="SANT"/>
    <property type="match status" value="2"/>
</dbReference>
<evidence type="ECO:0000256" key="10">
    <source>
        <dbReference type="SAM" id="MobiDB-lite"/>
    </source>
</evidence>
<dbReference type="WBParaSite" id="Gr19_v10_g17615.t1">
    <property type="protein sequence ID" value="Gr19_v10_g17615.t1"/>
    <property type="gene ID" value="Gr19_v10_g17615"/>
</dbReference>
<keyword evidence="2" id="KW-0678">Repressor</keyword>
<name>A0A914HHQ9_GLORO</name>
<evidence type="ECO:0000259" key="11">
    <source>
        <dbReference type="PROSITE" id="PS51156"/>
    </source>
</evidence>
<keyword evidence="6" id="KW-0805">Transcription regulation</keyword>
<keyword evidence="8" id="KW-0804">Transcription</keyword>
<organism evidence="13 14">
    <name type="scientific">Globodera rostochiensis</name>
    <name type="common">Golden nematode worm</name>
    <name type="synonym">Heterodera rostochiensis</name>
    <dbReference type="NCBI Taxonomy" id="31243"/>
    <lineage>
        <taxon>Eukaryota</taxon>
        <taxon>Metazoa</taxon>
        <taxon>Ecdysozoa</taxon>
        <taxon>Nematoda</taxon>
        <taxon>Chromadorea</taxon>
        <taxon>Rhabditida</taxon>
        <taxon>Tylenchina</taxon>
        <taxon>Tylenchomorpha</taxon>
        <taxon>Tylenchoidea</taxon>
        <taxon>Heteroderidae</taxon>
        <taxon>Heteroderinae</taxon>
        <taxon>Globodera</taxon>
    </lineage>
</organism>
<sequence>MARKTRSTTNKKNDAPDTKRSPIMNGSRSKPISVGTSYQVFVLPECKGQNADEEKEYEVCLWSAKHGKLQDKQIDDFCKAAAKDYGVDLERALYILYNSDHNLHTANSVVTRRTIGKERFSADDAFAFRNAHMYFGKNFGKIRQVLSHKTLSALIEHYYLTKKQQNYKSVTDNDNMETNGASDSDSEGQTQVKSELHRLICEVCHKEVLKLYTANGLELCRGCKLYFKTTNKHRVCAQPVEELKRIPICPPEMINIAEQFAEMARTVHQFKDIADGSDELQIEHRNKTVCEQKIQEVSNAQKKLKQNAIHLEKENTATSSSNGQRRLVHSWLEPEKTAAMDALIRFNGDHKLVAEVLGTKTADMVKAFYVAHAAKIQEIISERRRKIIEEHVKMEA</sequence>
<feature type="domain" description="ELM2" evidence="11">
    <location>
        <begin position="30"/>
        <end position="114"/>
    </location>
</feature>
<evidence type="ECO:0000256" key="4">
    <source>
        <dbReference type="ARBA" id="ARBA00022771"/>
    </source>
</evidence>
<dbReference type="GO" id="GO:0003714">
    <property type="term" value="F:transcription corepressor activity"/>
    <property type="evidence" value="ECO:0007669"/>
    <property type="project" value="TreeGrafter"/>
</dbReference>
<dbReference type="PROSITE" id="PS51156">
    <property type="entry name" value="ELM2"/>
    <property type="match status" value="1"/>
</dbReference>
<evidence type="ECO:0000256" key="9">
    <source>
        <dbReference type="ARBA" id="ARBA00023242"/>
    </source>
</evidence>
<dbReference type="AlphaFoldDB" id="A0A914HHQ9"/>
<dbReference type="Proteomes" id="UP000887572">
    <property type="component" value="Unplaced"/>
</dbReference>
<accession>A0A914HHQ9</accession>
<keyword evidence="5" id="KW-0862">Zinc</keyword>
<dbReference type="PROSITE" id="PS51293">
    <property type="entry name" value="SANT"/>
    <property type="match status" value="1"/>
</dbReference>
<dbReference type="SUPFAM" id="SSF46689">
    <property type="entry name" value="Homeodomain-like"/>
    <property type="match status" value="1"/>
</dbReference>
<dbReference type="GO" id="GO:0006357">
    <property type="term" value="P:regulation of transcription by RNA polymerase II"/>
    <property type="evidence" value="ECO:0007669"/>
    <property type="project" value="TreeGrafter"/>
</dbReference>
<evidence type="ECO:0000256" key="1">
    <source>
        <dbReference type="ARBA" id="ARBA00004123"/>
    </source>
</evidence>
<evidence type="ECO:0000256" key="8">
    <source>
        <dbReference type="ARBA" id="ARBA00023163"/>
    </source>
</evidence>
<dbReference type="GO" id="GO:0008270">
    <property type="term" value="F:zinc ion binding"/>
    <property type="evidence" value="ECO:0007669"/>
    <property type="project" value="UniProtKB-KW"/>
</dbReference>
<keyword evidence="3" id="KW-0479">Metal-binding</keyword>
<reference evidence="14" key="1">
    <citation type="submission" date="2022-11" db="UniProtKB">
        <authorList>
            <consortium name="WormBaseParasite"/>
        </authorList>
    </citation>
    <scope>IDENTIFICATION</scope>
</reference>
<evidence type="ECO:0000313" key="13">
    <source>
        <dbReference type="Proteomes" id="UP000887572"/>
    </source>
</evidence>
<feature type="region of interest" description="Disordered" evidence="10">
    <location>
        <begin position="170"/>
        <end position="189"/>
    </location>
</feature>
<dbReference type="SMART" id="SM01189">
    <property type="entry name" value="ELM2"/>
    <property type="match status" value="1"/>
</dbReference>
<comment type="subcellular location">
    <subcellularLocation>
        <location evidence="1">Nucleus</location>
    </subcellularLocation>
</comment>
<evidence type="ECO:0000313" key="14">
    <source>
        <dbReference type="WBParaSite" id="Gr19_v10_g17615.t1"/>
    </source>
</evidence>
<dbReference type="GO" id="GO:0000118">
    <property type="term" value="C:histone deacetylase complex"/>
    <property type="evidence" value="ECO:0007669"/>
    <property type="project" value="TreeGrafter"/>
</dbReference>
<evidence type="ECO:0000256" key="7">
    <source>
        <dbReference type="ARBA" id="ARBA00023125"/>
    </source>
</evidence>
<dbReference type="Gene3D" id="1.20.58.1880">
    <property type="match status" value="1"/>
</dbReference>
<evidence type="ECO:0000256" key="6">
    <source>
        <dbReference type="ARBA" id="ARBA00023015"/>
    </source>
</evidence>
<keyword evidence="4" id="KW-0863">Zinc-finger</keyword>
<dbReference type="InterPro" id="IPR009057">
    <property type="entry name" value="Homeodomain-like_sf"/>
</dbReference>
<evidence type="ECO:0000256" key="2">
    <source>
        <dbReference type="ARBA" id="ARBA00022491"/>
    </source>
</evidence>
<dbReference type="InterPro" id="IPR017884">
    <property type="entry name" value="SANT_dom"/>
</dbReference>
<proteinExistence type="predicted"/>
<protein>
    <submittedName>
        <fullName evidence="14">SANT domain-containing protein</fullName>
    </submittedName>
</protein>
<evidence type="ECO:0000256" key="5">
    <source>
        <dbReference type="ARBA" id="ARBA00022833"/>
    </source>
</evidence>
<feature type="region of interest" description="Disordered" evidence="10">
    <location>
        <begin position="1"/>
        <end position="30"/>
    </location>
</feature>
<keyword evidence="7" id="KW-0238">DNA-binding</keyword>
<dbReference type="GO" id="GO:0003677">
    <property type="term" value="F:DNA binding"/>
    <property type="evidence" value="ECO:0007669"/>
    <property type="project" value="UniProtKB-KW"/>
</dbReference>
<evidence type="ECO:0000256" key="3">
    <source>
        <dbReference type="ARBA" id="ARBA00022723"/>
    </source>
</evidence>
<dbReference type="Gene3D" id="4.10.1240.50">
    <property type="match status" value="1"/>
</dbReference>
<feature type="compositionally biased region" description="Basic and acidic residues" evidence="10">
    <location>
        <begin position="11"/>
        <end position="20"/>
    </location>
</feature>
<feature type="domain" description="SANT" evidence="12">
    <location>
        <begin position="115"/>
        <end position="166"/>
    </location>
</feature>
<dbReference type="FunFam" id="1.10.10.60:FF:000012">
    <property type="entry name" value="Metastasis-associated 1 family, member 3"/>
    <property type="match status" value="1"/>
</dbReference>
<dbReference type="InterPro" id="IPR000949">
    <property type="entry name" value="ELM2_dom"/>
</dbReference>
<keyword evidence="9" id="KW-0539">Nucleus</keyword>
<dbReference type="GO" id="GO:0005667">
    <property type="term" value="C:transcription regulator complex"/>
    <property type="evidence" value="ECO:0007669"/>
    <property type="project" value="TreeGrafter"/>
</dbReference>
<dbReference type="PANTHER" id="PTHR16089:SF28">
    <property type="entry name" value="REST COREPRESSOR"/>
    <property type="match status" value="1"/>
</dbReference>
<dbReference type="Gene3D" id="1.10.10.60">
    <property type="entry name" value="Homeodomain-like"/>
    <property type="match status" value="1"/>
</dbReference>
<dbReference type="InterPro" id="IPR001005">
    <property type="entry name" value="SANT/Myb"/>
</dbReference>
<evidence type="ECO:0000259" key="12">
    <source>
        <dbReference type="PROSITE" id="PS51293"/>
    </source>
</evidence>
<keyword evidence="13" id="KW-1185">Reference proteome</keyword>
<dbReference type="PANTHER" id="PTHR16089">
    <property type="entry name" value="REST COREPRESSOR COREST PROTEIN-RELATED"/>
    <property type="match status" value="1"/>
</dbReference>
<dbReference type="InterPro" id="IPR051066">
    <property type="entry name" value="Trans_reg/Corepressor"/>
</dbReference>